<evidence type="ECO:0000256" key="6">
    <source>
        <dbReference type="ARBA" id="ARBA00022723"/>
    </source>
</evidence>
<evidence type="ECO:0000313" key="13">
    <source>
        <dbReference type="Proteomes" id="UP000319671"/>
    </source>
</evidence>
<dbReference type="GO" id="GO:0001760">
    <property type="term" value="F:aminocarboxymuconate-semialdehyde decarboxylase activity"/>
    <property type="evidence" value="ECO:0007669"/>
    <property type="project" value="UniProtKB-EC"/>
</dbReference>
<dbReference type="InterPro" id="IPR032465">
    <property type="entry name" value="ACMSD"/>
</dbReference>
<comment type="similarity">
    <text evidence="2">Belongs to the metallo-dependent hydrolases superfamily. ACMSD family.</text>
</comment>
<name>A0A561D502_9BACI</name>
<comment type="caution">
    <text evidence="12">The sequence shown here is derived from an EMBL/GenBank/DDBJ whole genome shotgun (WGS) entry which is preliminary data.</text>
</comment>
<keyword evidence="8" id="KW-0862">Zinc</keyword>
<keyword evidence="9" id="KW-0456">Lyase</keyword>
<dbReference type="SUPFAM" id="SSF51556">
    <property type="entry name" value="Metallo-dependent hydrolases"/>
    <property type="match status" value="1"/>
</dbReference>
<dbReference type="GO" id="GO:0016787">
    <property type="term" value="F:hydrolase activity"/>
    <property type="evidence" value="ECO:0007669"/>
    <property type="project" value="InterPro"/>
</dbReference>
<evidence type="ECO:0000256" key="10">
    <source>
        <dbReference type="ARBA" id="ARBA00031120"/>
    </source>
</evidence>
<evidence type="ECO:0000256" key="5">
    <source>
        <dbReference type="ARBA" id="ARBA00021214"/>
    </source>
</evidence>
<dbReference type="PANTHER" id="PTHR21240">
    <property type="entry name" value="2-AMINO-3-CARBOXYLMUCONATE-6-SEMIALDEHYDE DECARBOXYLASE"/>
    <property type="match status" value="1"/>
</dbReference>
<dbReference type="Gene3D" id="3.20.20.140">
    <property type="entry name" value="Metal-dependent hydrolases"/>
    <property type="match status" value="1"/>
</dbReference>
<dbReference type="RefSeq" id="WP_144566430.1">
    <property type="nucleotide sequence ID" value="NZ_VIVN01000009.1"/>
</dbReference>
<protein>
    <recommendedName>
        <fullName evidence="5">2-amino-3-carboxymuconate-6-semialdehyde decarboxylase</fullName>
        <ecNumber evidence="4">4.1.1.45</ecNumber>
    </recommendedName>
    <alternativeName>
        <fullName evidence="10">Picolinate carboxylase</fullName>
    </alternativeName>
</protein>
<evidence type="ECO:0000256" key="4">
    <source>
        <dbReference type="ARBA" id="ARBA00012365"/>
    </source>
</evidence>
<dbReference type="GO" id="GO:0019748">
    <property type="term" value="P:secondary metabolic process"/>
    <property type="evidence" value="ECO:0007669"/>
    <property type="project" value="TreeGrafter"/>
</dbReference>
<feature type="domain" description="Amidohydrolase-related" evidence="11">
    <location>
        <begin position="9"/>
        <end position="334"/>
    </location>
</feature>
<dbReference type="GO" id="GO:0046872">
    <property type="term" value="F:metal ion binding"/>
    <property type="evidence" value="ECO:0007669"/>
    <property type="project" value="UniProtKB-KW"/>
</dbReference>
<keyword evidence="6" id="KW-0479">Metal-binding</keyword>
<evidence type="ECO:0000259" key="11">
    <source>
        <dbReference type="Pfam" id="PF04909"/>
    </source>
</evidence>
<evidence type="ECO:0000256" key="3">
    <source>
        <dbReference type="ARBA" id="ARBA00011245"/>
    </source>
</evidence>
<proteinExistence type="inferred from homology"/>
<evidence type="ECO:0000256" key="1">
    <source>
        <dbReference type="ARBA" id="ARBA00005079"/>
    </source>
</evidence>
<dbReference type="AlphaFoldDB" id="A0A561D502"/>
<dbReference type="Pfam" id="PF04909">
    <property type="entry name" value="Amidohydro_2"/>
    <property type="match status" value="1"/>
</dbReference>
<dbReference type="CDD" id="cd01292">
    <property type="entry name" value="metallo-dependent_hydrolases"/>
    <property type="match status" value="1"/>
</dbReference>
<evidence type="ECO:0000256" key="2">
    <source>
        <dbReference type="ARBA" id="ARBA00005871"/>
    </source>
</evidence>
<keyword evidence="7" id="KW-0210">Decarboxylase</keyword>
<dbReference type="GO" id="GO:0005829">
    <property type="term" value="C:cytosol"/>
    <property type="evidence" value="ECO:0007669"/>
    <property type="project" value="TreeGrafter"/>
</dbReference>
<organism evidence="12 13">
    <name type="scientific">Neobacillus bataviensis</name>
    <dbReference type="NCBI Taxonomy" id="220685"/>
    <lineage>
        <taxon>Bacteria</taxon>
        <taxon>Bacillati</taxon>
        <taxon>Bacillota</taxon>
        <taxon>Bacilli</taxon>
        <taxon>Bacillales</taxon>
        <taxon>Bacillaceae</taxon>
        <taxon>Neobacillus</taxon>
    </lineage>
</organism>
<evidence type="ECO:0000313" key="12">
    <source>
        <dbReference type="EMBL" id="TWD98501.1"/>
    </source>
</evidence>
<dbReference type="InterPro" id="IPR032466">
    <property type="entry name" value="Metal_Hydrolase"/>
</dbReference>
<dbReference type="InterPro" id="IPR006680">
    <property type="entry name" value="Amidohydro-rel"/>
</dbReference>
<keyword evidence="13" id="KW-1185">Reference proteome</keyword>
<sequence length="344" mass="38707">MSKGENFRVDFHTHIIPENFPDFAEKYADDRFPILKHTCSCGAEIYKDGKSFRKIDENAWNPEKRIAEMDAEGVNVQVLSPIPVTFTYWADVEKCLELSKAQNDFIASVVAQYPDRFVGLGTVPLQNSDLAIAEMERAVKELGLIGIEIGSNANGKTLDDPEIQRFLEAAAKMDVPILVHPWATVGVERMPNHNFMYSIGMPSETALAAGSLIFSGILDKFPNLKICFAHGGGSLPYLLPRIDQAWEVWPHIRTTERPPSYYAKKLYYDTLVYDPCNLQFMLGKFGADHIIMGTDYPFMLREAPPGKIVEMLENVSDVEKKQMLGENAIKFLGLSKESFIKESE</sequence>
<dbReference type="EC" id="4.1.1.45" evidence="4"/>
<dbReference type="PANTHER" id="PTHR21240:SF27">
    <property type="entry name" value="2-AMINO-3-CARBOXYMUCONATE-6-SEMIALDEHYDE DECARBOXYLASE"/>
    <property type="match status" value="1"/>
</dbReference>
<comment type="subunit">
    <text evidence="3">Monomer.</text>
</comment>
<accession>A0A561D502</accession>
<gene>
    <name evidence="12" type="ORF">FB550_1097</name>
</gene>
<evidence type="ECO:0000256" key="7">
    <source>
        <dbReference type="ARBA" id="ARBA00022793"/>
    </source>
</evidence>
<dbReference type="Proteomes" id="UP000319671">
    <property type="component" value="Unassembled WGS sequence"/>
</dbReference>
<dbReference type="EMBL" id="VIVN01000009">
    <property type="protein sequence ID" value="TWD98501.1"/>
    <property type="molecule type" value="Genomic_DNA"/>
</dbReference>
<evidence type="ECO:0000256" key="9">
    <source>
        <dbReference type="ARBA" id="ARBA00023239"/>
    </source>
</evidence>
<reference evidence="12 13" key="1">
    <citation type="submission" date="2019-06" db="EMBL/GenBank/DDBJ databases">
        <title>Sorghum-associated microbial communities from plants grown in Nebraska, USA.</title>
        <authorList>
            <person name="Schachtman D."/>
        </authorList>
    </citation>
    <scope>NUCLEOTIDE SEQUENCE [LARGE SCALE GENOMIC DNA]</scope>
    <source>
        <strain evidence="12 13">2482</strain>
    </source>
</reference>
<evidence type="ECO:0000256" key="8">
    <source>
        <dbReference type="ARBA" id="ARBA00022833"/>
    </source>
</evidence>
<comment type="pathway">
    <text evidence="1">Secondary metabolite metabolism; quinolate metabolism.</text>
</comment>